<comment type="caution">
    <text evidence="3">The sequence shown here is derived from an EMBL/GenBank/DDBJ whole genome shotgun (WGS) entry which is preliminary data.</text>
</comment>
<keyword evidence="2" id="KW-0472">Membrane</keyword>
<name>A0A0L6VMA4_9BASI</name>
<dbReference type="VEuPathDB" id="FungiDB:VP01_1345g1"/>
<organism evidence="3 4">
    <name type="scientific">Puccinia sorghi</name>
    <dbReference type="NCBI Taxonomy" id="27349"/>
    <lineage>
        <taxon>Eukaryota</taxon>
        <taxon>Fungi</taxon>
        <taxon>Dikarya</taxon>
        <taxon>Basidiomycota</taxon>
        <taxon>Pucciniomycotina</taxon>
        <taxon>Pucciniomycetes</taxon>
        <taxon>Pucciniales</taxon>
        <taxon>Pucciniaceae</taxon>
        <taxon>Puccinia</taxon>
    </lineage>
</organism>
<proteinExistence type="predicted"/>
<evidence type="ECO:0000313" key="4">
    <source>
        <dbReference type="Proteomes" id="UP000037035"/>
    </source>
</evidence>
<evidence type="ECO:0000313" key="3">
    <source>
        <dbReference type="EMBL" id="KNZ61878.1"/>
    </source>
</evidence>
<evidence type="ECO:0000256" key="1">
    <source>
        <dbReference type="SAM" id="MobiDB-lite"/>
    </source>
</evidence>
<gene>
    <name evidence="3" type="ORF">VP01_1345g1</name>
</gene>
<protein>
    <submittedName>
        <fullName evidence="3">Uncharacterized protein</fullName>
    </submittedName>
</protein>
<feature type="region of interest" description="Disordered" evidence="1">
    <location>
        <begin position="217"/>
        <end position="246"/>
    </location>
</feature>
<sequence length="593" mass="67425">MLSHPNQANPIRMLQCHIPSCERGFIPLFLIFPPGGNFVRIFGLYKLVGHFIIYELISKGLKFDFSLNLCNFLQIFHVILTEVLISNFLIFFSFFLIQIGPRLAELCRLEYDGLMVVDCHCGFRNILEDFNLIKNQNQETGNLIWYDHKFYHKPEKPPLPLSLCFTTSSFCLQCTFPLISLYSTFVLSDKRFLCICNLSHRMIFPSVVGHQSDTLPISSNVPAPPPTATTTSQSNPPPLTPSPFASGQFWKEKTTLLHKRADDQDQTEAEKKQVEKAASRAVLNGRTCCRSTYSSAAMDSQSDLTPDSTPPFIQSTHENIFTTSKIRPLLCNLFQQMHQKEVESCQRIWKNKWVSEPIGPITKKFLEKYLSEFVLATFFELTNPNSLYNVNNPINTPDNEEWNLLKIKSFEFHLSLISSSHFFPFKYYRPQYSTCFLYSIYANSWTPFCAGCDLPHAILAAEKTICLLHRASPESHQCNLGGCHTISISSPTSWSLSHPGAIPLSVVNQEMPSSGTTMPAQTMTMRAQTSTSSAQSLPGLIFMDSEEPQLFKFPNHTIHMPTKIPLAREVLHWRNLIRANPQLQLPIDFREIG</sequence>
<feature type="transmembrane region" description="Helical" evidence="2">
    <location>
        <begin position="69"/>
        <end position="97"/>
    </location>
</feature>
<dbReference type="AlphaFoldDB" id="A0A0L6VMA4"/>
<keyword evidence="2" id="KW-1133">Transmembrane helix</keyword>
<keyword evidence="2" id="KW-0812">Transmembrane</keyword>
<accession>A0A0L6VMA4</accession>
<dbReference type="Proteomes" id="UP000037035">
    <property type="component" value="Unassembled WGS sequence"/>
</dbReference>
<evidence type="ECO:0000256" key="2">
    <source>
        <dbReference type="SAM" id="Phobius"/>
    </source>
</evidence>
<dbReference type="EMBL" id="LAVV01003843">
    <property type="protein sequence ID" value="KNZ61878.1"/>
    <property type="molecule type" value="Genomic_DNA"/>
</dbReference>
<keyword evidence="4" id="KW-1185">Reference proteome</keyword>
<feature type="transmembrane region" description="Helical" evidence="2">
    <location>
        <begin position="38"/>
        <end position="57"/>
    </location>
</feature>
<reference evidence="3 4" key="1">
    <citation type="submission" date="2015-08" db="EMBL/GenBank/DDBJ databases">
        <title>Next Generation Sequencing and Analysis of the Genome of Puccinia sorghi L Schw, the Causal Agent of Maize Common Rust.</title>
        <authorList>
            <person name="Rochi L."/>
            <person name="Burguener G."/>
            <person name="Darino M."/>
            <person name="Turjanski A."/>
            <person name="Kreff E."/>
            <person name="Dieguez M.J."/>
            <person name="Sacco F."/>
        </authorList>
    </citation>
    <scope>NUCLEOTIDE SEQUENCE [LARGE SCALE GENOMIC DNA]</scope>
    <source>
        <strain evidence="3 4">RO10H11247</strain>
    </source>
</reference>